<proteinExistence type="predicted"/>
<evidence type="ECO:0000313" key="1">
    <source>
        <dbReference type="EMBL" id="RLN16608.1"/>
    </source>
</evidence>
<comment type="caution">
    <text evidence="1">The sequence shown here is derived from an EMBL/GenBank/DDBJ whole genome shotgun (WGS) entry which is preliminary data.</text>
</comment>
<name>A0A3L6S6P8_PANMI</name>
<reference evidence="2" key="1">
    <citation type="journal article" date="2019" name="Nat. Commun.">
        <title>The genome of broomcorn millet.</title>
        <authorList>
            <person name="Zou C."/>
            <person name="Miki D."/>
            <person name="Li D."/>
            <person name="Tang Q."/>
            <person name="Xiao L."/>
            <person name="Rajput S."/>
            <person name="Deng P."/>
            <person name="Jia W."/>
            <person name="Huang R."/>
            <person name="Zhang M."/>
            <person name="Sun Y."/>
            <person name="Hu J."/>
            <person name="Fu X."/>
            <person name="Schnable P.S."/>
            <person name="Li F."/>
            <person name="Zhang H."/>
            <person name="Feng B."/>
            <person name="Zhu X."/>
            <person name="Liu R."/>
            <person name="Schnable J.C."/>
            <person name="Zhu J.-K."/>
            <person name="Zhang H."/>
        </authorList>
    </citation>
    <scope>NUCLEOTIDE SEQUENCE [LARGE SCALE GENOMIC DNA]</scope>
</reference>
<accession>A0A3L6S6P8</accession>
<dbReference type="Proteomes" id="UP000275267">
    <property type="component" value="Unassembled WGS sequence"/>
</dbReference>
<organism evidence="1 2">
    <name type="scientific">Panicum miliaceum</name>
    <name type="common">Proso millet</name>
    <name type="synonym">Broomcorn millet</name>
    <dbReference type="NCBI Taxonomy" id="4540"/>
    <lineage>
        <taxon>Eukaryota</taxon>
        <taxon>Viridiplantae</taxon>
        <taxon>Streptophyta</taxon>
        <taxon>Embryophyta</taxon>
        <taxon>Tracheophyta</taxon>
        <taxon>Spermatophyta</taxon>
        <taxon>Magnoliopsida</taxon>
        <taxon>Liliopsida</taxon>
        <taxon>Poales</taxon>
        <taxon>Poaceae</taxon>
        <taxon>PACMAD clade</taxon>
        <taxon>Panicoideae</taxon>
        <taxon>Panicodae</taxon>
        <taxon>Paniceae</taxon>
        <taxon>Panicinae</taxon>
        <taxon>Panicum</taxon>
        <taxon>Panicum sect. Panicum</taxon>
    </lineage>
</organism>
<dbReference type="EMBL" id="PQIB02000005">
    <property type="protein sequence ID" value="RLN16608.1"/>
    <property type="molecule type" value="Genomic_DNA"/>
</dbReference>
<gene>
    <name evidence="1" type="ORF">C2845_PM02G14080</name>
</gene>
<evidence type="ECO:0000313" key="2">
    <source>
        <dbReference type="Proteomes" id="UP000275267"/>
    </source>
</evidence>
<dbReference type="AlphaFoldDB" id="A0A3L6S6P8"/>
<protein>
    <submittedName>
        <fullName evidence="1">Uncharacterized protein</fullName>
    </submittedName>
</protein>
<keyword evidence="2" id="KW-1185">Reference proteome</keyword>
<sequence length="78" mass="9124">MLPAPRLGVWHPRREVSWRTLDALPHHPRRALLLARADMILRFKRWQRFSTADADDMQFRVLVELQDIPSHAWSAAAA</sequence>
<dbReference type="OrthoDB" id="696508at2759"/>